<gene>
    <name evidence="3" type="ORF">GEV26_10895</name>
</gene>
<dbReference type="EMBL" id="CP045737">
    <property type="protein sequence ID" value="QGG43254.1"/>
    <property type="molecule type" value="Genomic_DNA"/>
</dbReference>
<evidence type="ECO:0000259" key="2">
    <source>
        <dbReference type="Pfam" id="PF09348"/>
    </source>
</evidence>
<keyword evidence="4" id="KW-1185">Reference proteome</keyword>
<reference evidence="3 4" key="1">
    <citation type="submission" date="2019-11" db="EMBL/GenBank/DDBJ databases">
        <authorList>
            <person name="Li J."/>
        </authorList>
    </citation>
    <scope>NUCLEOTIDE SEQUENCE [LARGE SCALE GENOMIC DNA]</scope>
    <source>
        <strain evidence="3 4">MF47</strain>
    </source>
</reference>
<evidence type="ECO:0000256" key="1">
    <source>
        <dbReference type="SAM" id="MobiDB-lite"/>
    </source>
</evidence>
<dbReference type="AlphaFoldDB" id="A0A5Q2MJC8"/>
<evidence type="ECO:0000313" key="4">
    <source>
        <dbReference type="Proteomes" id="UP000392064"/>
    </source>
</evidence>
<dbReference type="InterPro" id="IPR018960">
    <property type="entry name" value="DUF1990"/>
</dbReference>
<organism evidence="3 4">
    <name type="scientific">Aeromicrobium yanjiei</name>
    <dbReference type="NCBI Taxonomy" id="2662028"/>
    <lineage>
        <taxon>Bacteria</taxon>
        <taxon>Bacillati</taxon>
        <taxon>Actinomycetota</taxon>
        <taxon>Actinomycetes</taxon>
        <taxon>Propionibacteriales</taxon>
        <taxon>Nocardioidaceae</taxon>
        <taxon>Aeromicrobium</taxon>
    </lineage>
</organism>
<accession>A0A5Q2MJC8</accession>
<evidence type="ECO:0000313" key="3">
    <source>
        <dbReference type="EMBL" id="QGG43254.1"/>
    </source>
</evidence>
<feature type="domain" description="DUF1990" evidence="2">
    <location>
        <begin position="39"/>
        <end position="85"/>
    </location>
</feature>
<dbReference type="Proteomes" id="UP000392064">
    <property type="component" value="Chromosome"/>
</dbReference>
<protein>
    <submittedName>
        <fullName evidence="3">DUF1990 family protein</fullName>
    </submittedName>
</protein>
<sequence length="116" mass="12752">MPTSARRPAISWAATTTCERPYSSATNVLRSKQPRPRCFLVEIDPHTHSVTATITAFSTPTTRIVRAGGPAPRLVQARTTQRYVRSLDDGRLVHSPSPASMSSETLIKKPPPSRRT</sequence>
<dbReference type="Pfam" id="PF09348">
    <property type="entry name" value="DUF1990"/>
    <property type="match status" value="1"/>
</dbReference>
<dbReference type="KEGG" id="aef:GEV26_10895"/>
<feature type="region of interest" description="Disordered" evidence="1">
    <location>
        <begin position="85"/>
        <end position="116"/>
    </location>
</feature>
<name>A0A5Q2MJC8_9ACTN</name>
<proteinExistence type="predicted"/>